<keyword evidence="3" id="KW-1185">Reference proteome</keyword>
<accession>A0ABN8CYY6</accession>
<dbReference type="InterPro" id="IPR013319">
    <property type="entry name" value="GH11/12"/>
</dbReference>
<proteinExistence type="inferred from homology"/>
<evidence type="ECO:0000313" key="3">
    <source>
        <dbReference type="Proteomes" id="UP001158986"/>
    </source>
</evidence>
<protein>
    <submittedName>
        <fullName evidence="2">Uncharacterized protein</fullName>
    </submittedName>
</protein>
<dbReference type="Gene3D" id="2.60.120.180">
    <property type="match status" value="1"/>
</dbReference>
<dbReference type="EMBL" id="CAKLCB010000253">
    <property type="protein sequence ID" value="CAH0518020.1"/>
    <property type="molecule type" value="Genomic_DNA"/>
</dbReference>
<evidence type="ECO:0000313" key="2">
    <source>
        <dbReference type="EMBL" id="CAH0518020.1"/>
    </source>
</evidence>
<dbReference type="SUPFAM" id="SSF49899">
    <property type="entry name" value="Concanavalin A-like lectins/glucanases"/>
    <property type="match status" value="1"/>
</dbReference>
<dbReference type="Proteomes" id="UP001158986">
    <property type="component" value="Unassembled WGS sequence"/>
</dbReference>
<comment type="similarity">
    <text evidence="1">Belongs to the glycosyl hydrolase 12 (cellulase H) family.</text>
</comment>
<gene>
    <name evidence="2" type="ORF">PBS001_LOCUS4606</name>
</gene>
<dbReference type="PANTHER" id="PTHR34002:SF9">
    <property type="entry name" value="XYLOGLUCAN-SPECIFIC ENDO-BETA-1,4-GLUCANASE A"/>
    <property type="match status" value="1"/>
</dbReference>
<dbReference type="PANTHER" id="PTHR34002">
    <property type="entry name" value="BLR1656 PROTEIN"/>
    <property type="match status" value="1"/>
</dbReference>
<reference evidence="2 3" key="1">
    <citation type="submission" date="2021-11" db="EMBL/GenBank/DDBJ databases">
        <authorList>
            <person name="Islam A."/>
            <person name="Islam S."/>
            <person name="Flora M.S."/>
            <person name="Rahman M."/>
            <person name="Ziaur R.M."/>
            <person name="Epstein J.H."/>
            <person name="Hassan M."/>
            <person name="Klassen M."/>
            <person name="Woodard K."/>
            <person name="Webb A."/>
            <person name="Webby R.J."/>
            <person name="El Zowalaty M.E."/>
        </authorList>
    </citation>
    <scope>NUCLEOTIDE SEQUENCE [LARGE SCALE GENOMIC DNA]</scope>
    <source>
        <strain evidence="2">Pbs1</strain>
    </source>
</reference>
<evidence type="ECO:0000256" key="1">
    <source>
        <dbReference type="ARBA" id="ARBA00005519"/>
    </source>
</evidence>
<name>A0ABN8CYY6_9STRA</name>
<sequence length="175" mass="19299">MYHNARNDLPTVSLRDIQSLYTTMSYTLKYDGTMTGTVGYTLGGSSYGGGISIGVKVVLAQLADMQPVPNLNKVLANSVTIGGVKFTLFYVEDRNKVSYTFVANQMTMSFQGNLMEFYKTIFSLSAKEKNYWSAYSLNSTDYLSNVMFGIDVVDATNGVMTVPTYSTIRTLVNAK</sequence>
<organism evidence="2 3">
    <name type="scientific">Peronospora belbahrii</name>
    <dbReference type="NCBI Taxonomy" id="622444"/>
    <lineage>
        <taxon>Eukaryota</taxon>
        <taxon>Sar</taxon>
        <taxon>Stramenopiles</taxon>
        <taxon>Oomycota</taxon>
        <taxon>Peronosporomycetes</taxon>
        <taxon>Peronosporales</taxon>
        <taxon>Peronosporaceae</taxon>
        <taxon>Peronospora</taxon>
    </lineage>
</organism>
<comment type="caution">
    <text evidence="2">The sequence shown here is derived from an EMBL/GenBank/DDBJ whole genome shotgun (WGS) entry which is preliminary data.</text>
</comment>
<dbReference type="InterPro" id="IPR002594">
    <property type="entry name" value="GH12"/>
</dbReference>
<dbReference type="InterPro" id="IPR013320">
    <property type="entry name" value="ConA-like_dom_sf"/>
</dbReference>